<dbReference type="InterPro" id="IPR036640">
    <property type="entry name" value="ABC1_TM_sf"/>
</dbReference>
<evidence type="ECO:0000256" key="2">
    <source>
        <dbReference type="ARBA" id="ARBA00006526"/>
    </source>
</evidence>
<dbReference type="Gene3D" id="3.40.50.300">
    <property type="entry name" value="P-loop containing nucleotide triphosphate hydrolases"/>
    <property type="match status" value="1"/>
</dbReference>
<evidence type="ECO:0000256" key="4">
    <source>
        <dbReference type="ARBA" id="ARBA00022448"/>
    </source>
</evidence>
<dbReference type="InterPro" id="IPR003593">
    <property type="entry name" value="AAA+_ATPase"/>
</dbReference>
<dbReference type="STRING" id="1121400.SAMN02746065_10530"/>
<feature type="transmembrane region" description="Helical" evidence="13">
    <location>
        <begin position="276"/>
        <end position="296"/>
    </location>
</feature>
<accession>A0A1W2AFA9</accession>
<feature type="transmembrane region" description="Helical" evidence="13">
    <location>
        <begin position="159"/>
        <end position="177"/>
    </location>
</feature>
<evidence type="ECO:0000256" key="9">
    <source>
        <dbReference type="ARBA" id="ARBA00022989"/>
    </source>
</evidence>
<evidence type="ECO:0000256" key="5">
    <source>
        <dbReference type="ARBA" id="ARBA00022475"/>
    </source>
</evidence>
<dbReference type="EMBL" id="FWXY01000005">
    <property type="protein sequence ID" value="SMC59270.1"/>
    <property type="molecule type" value="Genomic_DNA"/>
</dbReference>
<keyword evidence="4" id="KW-0813">Transport</keyword>
<protein>
    <recommendedName>
        <fullName evidence="12">Multidrug resistance-like ATP-binding protein MdlA</fullName>
        <ecNumber evidence="3">7.6.2.2</ecNumber>
    </recommendedName>
</protein>
<evidence type="ECO:0000256" key="1">
    <source>
        <dbReference type="ARBA" id="ARBA00004651"/>
    </source>
</evidence>
<dbReference type="SMART" id="SM00382">
    <property type="entry name" value="AAA"/>
    <property type="match status" value="1"/>
</dbReference>
<keyword evidence="5" id="KW-1003">Cell membrane</keyword>
<dbReference type="GO" id="GO:0005524">
    <property type="term" value="F:ATP binding"/>
    <property type="evidence" value="ECO:0007669"/>
    <property type="project" value="UniProtKB-KW"/>
</dbReference>
<evidence type="ECO:0000259" key="14">
    <source>
        <dbReference type="PROSITE" id="PS50893"/>
    </source>
</evidence>
<evidence type="ECO:0000256" key="6">
    <source>
        <dbReference type="ARBA" id="ARBA00022692"/>
    </source>
</evidence>
<evidence type="ECO:0000256" key="7">
    <source>
        <dbReference type="ARBA" id="ARBA00022741"/>
    </source>
</evidence>
<dbReference type="GO" id="GO:0016887">
    <property type="term" value="F:ATP hydrolysis activity"/>
    <property type="evidence" value="ECO:0007669"/>
    <property type="project" value="InterPro"/>
</dbReference>
<keyword evidence="8 16" id="KW-0067">ATP-binding</keyword>
<keyword evidence="6 13" id="KW-0812">Transmembrane</keyword>
<dbReference type="PANTHER" id="PTHR43394">
    <property type="entry name" value="ATP-DEPENDENT PERMEASE MDL1, MITOCHONDRIAL"/>
    <property type="match status" value="1"/>
</dbReference>
<dbReference type="FunFam" id="1.20.1560.10:FF:000011">
    <property type="entry name" value="Multidrug ABC transporter ATP-binding protein"/>
    <property type="match status" value="1"/>
</dbReference>
<organism evidence="16 17">
    <name type="scientific">Desulfocicer vacuolatum DSM 3385</name>
    <dbReference type="NCBI Taxonomy" id="1121400"/>
    <lineage>
        <taxon>Bacteria</taxon>
        <taxon>Pseudomonadati</taxon>
        <taxon>Thermodesulfobacteriota</taxon>
        <taxon>Desulfobacteria</taxon>
        <taxon>Desulfobacterales</taxon>
        <taxon>Desulfobacteraceae</taxon>
        <taxon>Desulfocicer</taxon>
    </lineage>
</organism>
<reference evidence="16 17" key="1">
    <citation type="submission" date="2017-04" db="EMBL/GenBank/DDBJ databases">
        <authorList>
            <person name="Afonso C.L."/>
            <person name="Miller P.J."/>
            <person name="Scott M.A."/>
            <person name="Spackman E."/>
            <person name="Goraichik I."/>
            <person name="Dimitrov K.M."/>
            <person name="Suarez D.L."/>
            <person name="Swayne D.E."/>
        </authorList>
    </citation>
    <scope>NUCLEOTIDE SEQUENCE [LARGE SCALE GENOMIC DNA]</scope>
    <source>
        <strain evidence="16 17">DSM 3385</strain>
    </source>
</reference>
<keyword evidence="7" id="KW-0547">Nucleotide-binding</keyword>
<feature type="domain" description="ABC transporter" evidence="14">
    <location>
        <begin position="332"/>
        <end position="568"/>
    </location>
</feature>
<comment type="catalytic activity">
    <reaction evidence="11">
        <text>ATP + H2O + xenobioticSide 1 = ADP + phosphate + xenobioticSide 2.</text>
        <dbReference type="EC" id="7.6.2.2"/>
    </reaction>
</comment>
<dbReference type="InterPro" id="IPR003439">
    <property type="entry name" value="ABC_transporter-like_ATP-bd"/>
</dbReference>
<dbReference type="Gene3D" id="1.20.1560.10">
    <property type="entry name" value="ABC transporter type 1, transmembrane domain"/>
    <property type="match status" value="1"/>
</dbReference>
<keyword evidence="17" id="KW-1185">Reference proteome</keyword>
<dbReference type="SUPFAM" id="SSF90123">
    <property type="entry name" value="ABC transporter transmembrane region"/>
    <property type="match status" value="1"/>
</dbReference>
<gene>
    <name evidence="16" type="ORF">SAMN02746065_10530</name>
</gene>
<evidence type="ECO:0000256" key="11">
    <source>
        <dbReference type="ARBA" id="ARBA00034018"/>
    </source>
</evidence>
<evidence type="ECO:0000259" key="15">
    <source>
        <dbReference type="PROSITE" id="PS50929"/>
    </source>
</evidence>
<dbReference type="CDD" id="cd18541">
    <property type="entry name" value="ABC_6TM_TmrB_like"/>
    <property type="match status" value="1"/>
</dbReference>
<dbReference type="InterPro" id="IPR017871">
    <property type="entry name" value="ABC_transporter-like_CS"/>
</dbReference>
<feature type="transmembrane region" description="Helical" evidence="13">
    <location>
        <begin position="242"/>
        <end position="264"/>
    </location>
</feature>
<dbReference type="Pfam" id="PF00005">
    <property type="entry name" value="ABC_tran"/>
    <property type="match status" value="1"/>
</dbReference>
<proteinExistence type="inferred from homology"/>
<evidence type="ECO:0000256" key="8">
    <source>
        <dbReference type="ARBA" id="ARBA00022840"/>
    </source>
</evidence>
<feature type="transmembrane region" description="Helical" evidence="13">
    <location>
        <begin position="16"/>
        <end position="35"/>
    </location>
</feature>
<dbReference type="Proteomes" id="UP000192418">
    <property type="component" value="Unassembled WGS sequence"/>
</dbReference>
<dbReference type="PROSITE" id="PS50929">
    <property type="entry name" value="ABC_TM1F"/>
    <property type="match status" value="1"/>
</dbReference>
<dbReference type="RefSeq" id="WP_408607026.1">
    <property type="nucleotide sequence ID" value="NZ_FWXY01000005.1"/>
</dbReference>
<evidence type="ECO:0000256" key="13">
    <source>
        <dbReference type="SAM" id="Phobius"/>
    </source>
</evidence>
<sequence>MKQFQLLKPYLLERKFHIAAGLLSLLLVDLFQLYIPRIVKCAIDDITLQSVTRMALFKYGLYIALSAMAIGVFRFCWRYLIMGTARRMEEGIRGQLFDHIQTLPTRFFDTTSSGDIMAHATNDMTNIRMALGMGIVGLTDTVVLGCAAVFFMAYINLELTVLALLPMPFIALFTKILSKKLFRAYRDVQESFSNLMESTRERFAGIRIIKAFNREETEVAGMTRESKAYISSNMKLVKLRGLIFPLVIFLNNVSLAIILGAGGRKVILADISTGDFVAFISYMNLLTWPVMAVGWVTNMIQRGKASIDRIIAILDVPREQEKPGKTVTPSKINGDIVVDNISFSFDKKVIDKVRFKLEPGKVLGIAGPPGSGKTTLASLLPRLYDPDLGTIFIDGMDIGHISLKTLRRSISFMPQEPFLFSGSIETNLRFGDPNADEEKINNALAMAGLTDTIAGFPKGLDTVIGEKGVMLSGGQKQRIALARAFLKDAPILILDDPVSQVDMGTASDIIRIIDAMAGKKTIIIISHRFSIFKNADLVMVLEQGRIVEQGTHRELIDHNGYYARSWQMQETEAALVRSES</sequence>
<evidence type="ECO:0000313" key="16">
    <source>
        <dbReference type="EMBL" id="SMC59270.1"/>
    </source>
</evidence>
<dbReference type="GO" id="GO:0005886">
    <property type="term" value="C:plasma membrane"/>
    <property type="evidence" value="ECO:0007669"/>
    <property type="project" value="UniProtKB-SubCell"/>
</dbReference>
<dbReference type="GO" id="GO:0015421">
    <property type="term" value="F:ABC-type oligopeptide transporter activity"/>
    <property type="evidence" value="ECO:0007669"/>
    <property type="project" value="TreeGrafter"/>
</dbReference>
<evidence type="ECO:0000256" key="12">
    <source>
        <dbReference type="ARBA" id="ARBA00074518"/>
    </source>
</evidence>
<dbReference type="Pfam" id="PF00664">
    <property type="entry name" value="ABC_membrane"/>
    <property type="match status" value="1"/>
</dbReference>
<dbReference type="PANTHER" id="PTHR43394:SF1">
    <property type="entry name" value="ATP-BINDING CASSETTE SUB-FAMILY B MEMBER 10, MITOCHONDRIAL"/>
    <property type="match status" value="1"/>
</dbReference>
<dbReference type="InterPro" id="IPR039421">
    <property type="entry name" value="Type_1_exporter"/>
</dbReference>
<evidence type="ECO:0000256" key="10">
    <source>
        <dbReference type="ARBA" id="ARBA00023136"/>
    </source>
</evidence>
<feature type="transmembrane region" description="Helical" evidence="13">
    <location>
        <begin position="55"/>
        <end position="77"/>
    </location>
</feature>
<keyword evidence="10 13" id="KW-0472">Membrane</keyword>
<name>A0A1W2AFA9_9BACT</name>
<comment type="similarity">
    <text evidence="2">Belongs to the ABC transporter superfamily. Drug exporter-2 (TC 3.A.1.117) family.</text>
</comment>
<dbReference type="InterPro" id="IPR027417">
    <property type="entry name" value="P-loop_NTPase"/>
</dbReference>
<dbReference type="FunFam" id="3.40.50.300:FF:000221">
    <property type="entry name" value="Multidrug ABC transporter ATP-binding protein"/>
    <property type="match status" value="1"/>
</dbReference>
<dbReference type="InterPro" id="IPR011527">
    <property type="entry name" value="ABC1_TM_dom"/>
</dbReference>
<dbReference type="GO" id="GO:0008559">
    <property type="term" value="F:ABC-type xenobiotic transporter activity"/>
    <property type="evidence" value="ECO:0007669"/>
    <property type="project" value="UniProtKB-EC"/>
</dbReference>
<evidence type="ECO:0000313" key="17">
    <source>
        <dbReference type="Proteomes" id="UP000192418"/>
    </source>
</evidence>
<comment type="subcellular location">
    <subcellularLocation>
        <location evidence="1">Cell membrane</location>
        <topology evidence="1">Multi-pass membrane protein</topology>
    </subcellularLocation>
</comment>
<dbReference type="PROSITE" id="PS50893">
    <property type="entry name" value="ABC_TRANSPORTER_2"/>
    <property type="match status" value="1"/>
</dbReference>
<keyword evidence="9 13" id="KW-1133">Transmembrane helix</keyword>
<dbReference type="EC" id="7.6.2.2" evidence="3"/>
<feature type="transmembrane region" description="Helical" evidence="13">
    <location>
        <begin position="130"/>
        <end position="153"/>
    </location>
</feature>
<dbReference type="AlphaFoldDB" id="A0A1W2AFA9"/>
<evidence type="ECO:0000256" key="3">
    <source>
        <dbReference type="ARBA" id="ARBA00012191"/>
    </source>
</evidence>
<dbReference type="SUPFAM" id="SSF52540">
    <property type="entry name" value="P-loop containing nucleoside triphosphate hydrolases"/>
    <property type="match status" value="1"/>
</dbReference>
<dbReference type="PROSITE" id="PS00211">
    <property type="entry name" value="ABC_TRANSPORTER_1"/>
    <property type="match status" value="1"/>
</dbReference>
<feature type="domain" description="ABC transmembrane type-1" evidence="15">
    <location>
        <begin position="19"/>
        <end position="302"/>
    </location>
</feature>